<protein>
    <submittedName>
        <fullName evidence="2">Uncharacterized protein</fullName>
    </submittedName>
</protein>
<comment type="caution">
    <text evidence="2">The sequence shown here is derived from an EMBL/GenBank/DDBJ whole genome shotgun (WGS) entry which is preliminary data.</text>
</comment>
<keyword evidence="1" id="KW-0472">Membrane</keyword>
<gene>
    <name evidence="2" type="ORF">DVH24_024797</name>
</gene>
<feature type="transmembrane region" description="Helical" evidence="1">
    <location>
        <begin position="17"/>
        <end position="38"/>
    </location>
</feature>
<keyword evidence="3" id="KW-1185">Reference proteome</keyword>
<accession>A0A498JMQ6</accession>
<dbReference type="AlphaFoldDB" id="A0A498JMQ6"/>
<keyword evidence="1" id="KW-0812">Transmembrane</keyword>
<keyword evidence="1" id="KW-1133">Transmembrane helix</keyword>
<reference evidence="2 3" key="1">
    <citation type="submission" date="2018-10" db="EMBL/GenBank/DDBJ databases">
        <title>A high-quality apple genome assembly.</title>
        <authorList>
            <person name="Hu J."/>
        </authorList>
    </citation>
    <scope>NUCLEOTIDE SEQUENCE [LARGE SCALE GENOMIC DNA]</scope>
    <source>
        <strain evidence="3">cv. HFTH1</strain>
        <tissue evidence="2">Young leaf</tissue>
    </source>
</reference>
<proteinExistence type="predicted"/>
<sequence>MGLAVAAHTNLLGMEVIAWPLLVAQTTVSLLLLAEKTVNFLQWWRKRMSTPWLKELTSTRMENPLGVGKLRKDITLLC</sequence>
<dbReference type="EMBL" id="RDQH01000333">
    <property type="protein sequence ID" value="RXH95113.1"/>
    <property type="molecule type" value="Genomic_DNA"/>
</dbReference>
<dbReference type="Proteomes" id="UP000290289">
    <property type="component" value="Chromosome 7"/>
</dbReference>
<name>A0A498JMQ6_MALDO</name>
<evidence type="ECO:0000313" key="2">
    <source>
        <dbReference type="EMBL" id="RXH95113.1"/>
    </source>
</evidence>
<organism evidence="2 3">
    <name type="scientific">Malus domestica</name>
    <name type="common">Apple</name>
    <name type="synonym">Pyrus malus</name>
    <dbReference type="NCBI Taxonomy" id="3750"/>
    <lineage>
        <taxon>Eukaryota</taxon>
        <taxon>Viridiplantae</taxon>
        <taxon>Streptophyta</taxon>
        <taxon>Embryophyta</taxon>
        <taxon>Tracheophyta</taxon>
        <taxon>Spermatophyta</taxon>
        <taxon>Magnoliopsida</taxon>
        <taxon>eudicotyledons</taxon>
        <taxon>Gunneridae</taxon>
        <taxon>Pentapetalae</taxon>
        <taxon>rosids</taxon>
        <taxon>fabids</taxon>
        <taxon>Rosales</taxon>
        <taxon>Rosaceae</taxon>
        <taxon>Amygdaloideae</taxon>
        <taxon>Maleae</taxon>
        <taxon>Malus</taxon>
    </lineage>
</organism>
<evidence type="ECO:0000256" key="1">
    <source>
        <dbReference type="SAM" id="Phobius"/>
    </source>
</evidence>
<evidence type="ECO:0000313" key="3">
    <source>
        <dbReference type="Proteomes" id="UP000290289"/>
    </source>
</evidence>